<dbReference type="OrthoDB" id="1872570at2759"/>
<organism evidence="3 4">
    <name type="scientific">Striga hermonthica</name>
    <name type="common">Purple witchweed</name>
    <name type="synonym">Buchnera hermonthica</name>
    <dbReference type="NCBI Taxonomy" id="68872"/>
    <lineage>
        <taxon>Eukaryota</taxon>
        <taxon>Viridiplantae</taxon>
        <taxon>Streptophyta</taxon>
        <taxon>Embryophyta</taxon>
        <taxon>Tracheophyta</taxon>
        <taxon>Spermatophyta</taxon>
        <taxon>Magnoliopsida</taxon>
        <taxon>eudicotyledons</taxon>
        <taxon>Gunneridae</taxon>
        <taxon>Pentapetalae</taxon>
        <taxon>asterids</taxon>
        <taxon>lamiids</taxon>
        <taxon>Lamiales</taxon>
        <taxon>Orobanchaceae</taxon>
        <taxon>Buchnereae</taxon>
        <taxon>Striga</taxon>
    </lineage>
</organism>
<dbReference type="InterPro" id="IPR056368">
    <property type="entry name" value="KTI1"/>
</dbReference>
<keyword evidence="4" id="KW-1185">Reference proteome</keyword>
<proteinExistence type="inferred from homology"/>
<feature type="signal peptide" evidence="2">
    <location>
        <begin position="1"/>
        <end position="25"/>
    </location>
</feature>
<dbReference type="SUPFAM" id="SSF50386">
    <property type="entry name" value="STI-like"/>
    <property type="match status" value="1"/>
</dbReference>
<protein>
    <submittedName>
        <fullName evidence="3">Kunitz family trypsin and protease inhibitor protein</fullName>
    </submittedName>
</protein>
<accession>A0A9N7P2E0</accession>
<dbReference type="PANTHER" id="PTHR33107:SF5">
    <property type="entry name" value="KUNITZ TRYPSIN INHIBITOR 5"/>
    <property type="match status" value="1"/>
</dbReference>
<feature type="chain" id="PRO_5040318244" evidence="2">
    <location>
        <begin position="26"/>
        <end position="220"/>
    </location>
</feature>
<comment type="similarity">
    <text evidence="1">Belongs to the protease inhibitor I3 (leguminous Kunitz-type inhibitor) family.</text>
</comment>
<dbReference type="EMBL" id="CACSLK010035018">
    <property type="protein sequence ID" value="CAA0843339.1"/>
    <property type="molecule type" value="Genomic_DNA"/>
</dbReference>
<dbReference type="PROSITE" id="PS51257">
    <property type="entry name" value="PROKAR_LIPOPROTEIN"/>
    <property type="match status" value="1"/>
</dbReference>
<evidence type="ECO:0000256" key="1">
    <source>
        <dbReference type="ARBA" id="ARBA00005440"/>
    </source>
</evidence>
<dbReference type="SMART" id="SM00452">
    <property type="entry name" value="STI"/>
    <property type="match status" value="1"/>
</dbReference>
<evidence type="ECO:0000256" key="2">
    <source>
        <dbReference type="SAM" id="SignalP"/>
    </source>
</evidence>
<dbReference type="InterPro" id="IPR011065">
    <property type="entry name" value="Kunitz_inhibitor_STI-like_sf"/>
</dbReference>
<dbReference type="GO" id="GO:0004866">
    <property type="term" value="F:endopeptidase inhibitor activity"/>
    <property type="evidence" value="ECO:0007669"/>
    <property type="project" value="InterPro"/>
</dbReference>
<dbReference type="Pfam" id="PF00197">
    <property type="entry name" value="Kunitz_legume"/>
    <property type="match status" value="1"/>
</dbReference>
<keyword evidence="2" id="KW-0732">Signal</keyword>
<dbReference type="PANTHER" id="PTHR33107">
    <property type="entry name" value="KUNITZ TRYPSIN INHIBITOR 2"/>
    <property type="match status" value="1"/>
</dbReference>
<comment type="caution">
    <text evidence="3">The sequence shown here is derived from an EMBL/GenBank/DDBJ whole genome shotgun (WGS) entry which is preliminary data.</text>
</comment>
<sequence>MKKMLNTTHLISLPCLLLLLSCAAAQSPILDMNYQELQTGVQYHIRSATWGIHQGDLTADPDNLDTCPLNVVMASGIPFGLGLPVTFHLAQAPDEARLPVLTMTDLNIQFVTSSANTSCNDGGVWAIRLVPFLRALGVSTGGTLGAAADSQFQIEPQGAFYKLVYCSRISTLRVCRDLTILAGQRLGVNLDPFDSPHALIVIFQRVEADNATKIKMPTDN</sequence>
<reference evidence="3" key="1">
    <citation type="submission" date="2019-12" db="EMBL/GenBank/DDBJ databases">
        <authorList>
            <person name="Scholes J."/>
        </authorList>
    </citation>
    <scope>NUCLEOTIDE SEQUENCE</scope>
</reference>
<dbReference type="Proteomes" id="UP001153555">
    <property type="component" value="Unassembled WGS sequence"/>
</dbReference>
<dbReference type="InterPro" id="IPR002160">
    <property type="entry name" value="Prot_inh_Kunz-lg"/>
</dbReference>
<name>A0A9N7P2E0_STRHE</name>
<dbReference type="CDD" id="cd00178">
    <property type="entry name" value="beta-trefoil_STI"/>
    <property type="match status" value="1"/>
</dbReference>
<evidence type="ECO:0000313" key="4">
    <source>
        <dbReference type="Proteomes" id="UP001153555"/>
    </source>
</evidence>
<gene>
    <name evidence="3" type="ORF">SHERM_09114</name>
</gene>
<dbReference type="AlphaFoldDB" id="A0A9N7P2E0"/>
<evidence type="ECO:0000313" key="3">
    <source>
        <dbReference type="EMBL" id="CAA0843339.1"/>
    </source>
</evidence>
<dbReference type="Gene3D" id="2.80.10.50">
    <property type="match status" value="1"/>
</dbReference>